<keyword evidence="3" id="KW-0418">Kinase</keyword>
<reference evidence="3 4" key="1">
    <citation type="journal article" date="2013" name="Genome Biol.">
        <title>The genome sequence of the most widely cultivated cacao type and its use to identify candidate genes regulating pod color.</title>
        <authorList>
            <person name="Motamayor J.C."/>
            <person name="Mockaitis K."/>
            <person name="Schmutz J."/>
            <person name="Haiminen N."/>
            <person name="Iii D.L."/>
            <person name="Cornejo O."/>
            <person name="Findley S.D."/>
            <person name="Zheng P."/>
            <person name="Utro F."/>
            <person name="Royaert S."/>
            <person name="Saski C."/>
            <person name="Jenkins J."/>
            <person name="Podicheti R."/>
            <person name="Zhao M."/>
            <person name="Scheffler B.E."/>
            <person name="Stack J.C."/>
            <person name="Feltus F.A."/>
            <person name="Mustiga G.M."/>
            <person name="Amores F."/>
            <person name="Phillips W."/>
            <person name="Marelli J.P."/>
            <person name="May G.D."/>
            <person name="Shapiro H."/>
            <person name="Ma J."/>
            <person name="Bustamante C.D."/>
            <person name="Schnell R.J."/>
            <person name="Main D."/>
            <person name="Gilbert D."/>
            <person name="Parida L."/>
            <person name="Kuhn D.N."/>
        </authorList>
    </citation>
    <scope>NUCLEOTIDE SEQUENCE [LARGE SCALE GENOMIC DNA]</scope>
    <source>
        <strain evidence="4">cv. Matina 1-6</strain>
    </source>
</reference>
<sequence length="721" mass="81370">MDAYFIELKEVWEELRSFRLLPHCKYGKCNVNCFKVYSDQYQKDMVFRFLNGLNDSFSAVRSQIILMDPIPSLDRVYSLDLREEVQRTLMIQTQPPLESSAMLTTADMSKKGRKDLQCSHCGKKDHIKEKCYRLVGFPEDFKFTKCKSNFRKGKSMANSVTGLNDTQWQGTQSEQEDDSVGNGSMSQLSAIKLHVSKLMDLLSENGITSNDGRVSSPKDHQNKPSLMNSAFVDRFILAEPVNDHFVHLPNNGRAPVTHIGTVKISPILTLKNVLCVPSFNFNLLTKLNAKGEIERFKARLVAKEYSQVAGFDYQETFGSVAKQSIIRTFFALAAARNWTLSQLDVNNAFLHGDLDEEVYMDIPKGYIVKREHPSGSKLVCKLHKSLYGLKQALRQWNAKLTSCIIHYGFKQSMSDYSLFTMNTTDGEFIALLTYVDDILIGNTSTQVAAVVKEHLSSQFKLKDLEYGLLGAKPVSTPIDYNVKLAKASKEDELVDSFKYRQLVGKLLYLTFTRPDISYAVQTLSQFMDKPGRKHYMAASKVLKYLKAAPGQGILMKAESDLKISAYCDNDWAGCLDTRKFITGYCVFIGNSLVSWKCKKQQVVARSSTEAEYRSMATTCCEIIRIKGLLADFGIEQGAAVKLYCDNQSAIYISKNPVLHERTKHIEIDCHFIREKILSGVIKPVHISTDSQVTDAFTKALQPGQFKKLLCKMNIHNIHGCS</sequence>
<dbReference type="STRING" id="3641.A0A061EYN0"/>
<dbReference type="OMA" id="FHITINM"/>
<feature type="domain" description="Reverse transcriptase Ty1/copia-type" evidence="2">
    <location>
        <begin position="286"/>
        <end position="464"/>
    </location>
</feature>
<evidence type="ECO:0000259" key="2">
    <source>
        <dbReference type="Pfam" id="PF07727"/>
    </source>
</evidence>
<feature type="compositionally biased region" description="Polar residues" evidence="1">
    <location>
        <begin position="162"/>
        <end position="173"/>
    </location>
</feature>
<dbReference type="InterPro" id="IPR043502">
    <property type="entry name" value="DNA/RNA_pol_sf"/>
</dbReference>
<dbReference type="InParanoid" id="A0A061EYN0"/>
<dbReference type="EMBL" id="CM001883">
    <property type="protein sequence ID" value="EOY10155.1"/>
    <property type="molecule type" value="Genomic_DNA"/>
</dbReference>
<keyword evidence="3" id="KW-0808">Transferase</keyword>
<dbReference type="AlphaFoldDB" id="A0A061EYN0"/>
<dbReference type="Gramene" id="EOY10155">
    <property type="protein sequence ID" value="EOY10155"/>
    <property type="gene ID" value="TCM_025529"/>
</dbReference>
<organism evidence="3 4">
    <name type="scientific">Theobroma cacao</name>
    <name type="common">Cacao</name>
    <name type="synonym">Cocoa</name>
    <dbReference type="NCBI Taxonomy" id="3641"/>
    <lineage>
        <taxon>Eukaryota</taxon>
        <taxon>Viridiplantae</taxon>
        <taxon>Streptophyta</taxon>
        <taxon>Embryophyta</taxon>
        <taxon>Tracheophyta</taxon>
        <taxon>Spermatophyta</taxon>
        <taxon>Magnoliopsida</taxon>
        <taxon>eudicotyledons</taxon>
        <taxon>Gunneridae</taxon>
        <taxon>Pentapetalae</taxon>
        <taxon>rosids</taxon>
        <taxon>malvids</taxon>
        <taxon>Malvales</taxon>
        <taxon>Malvaceae</taxon>
        <taxon>Byttnerioideae</taxon>
        <taxon>Theobroma</taxon>
    </lineage>
</organism>
<keyword evidence="4" id="KW-1185">Reference proteome</keyword>
<dbReference type="Pfam" id="PF07727">
    <property type="entry name" value="RVT_2"/>
    <property type="match status" value="1"/>
</dbReference>
<accession>A0A061EYN0</accession>
<evidence type="ECO:0000313" key="3">
    <source>
        <dbReference type="EMBL" id="EOY10155.1"/>
    </source>
</evidence>
<protein>
    <submittedName>
        <fullName evidence="3">Cysteine-rich RLK (RECEPTOR-like protein kinase) 8</fullName>
    </submittedName>
</protein>
<dbReference type="InterPro" id="IPR013103">
    <property type="entry name" value="RVT_2"/>
</dbReference>
<proteinExistence type="predicted"/>
<feature type="region of interest" description="Disordered" evidence="1">
    <location>
        <begin position="162"/>
        <end position="183"/>
    </location>
</feature>
<dbReference type="eggNOG" id="KOG0017">
    <property type="taxonomic scope" value="Eukaryota"/>
</dbReference>
<dbReference type="HOGENOM" id="CLU_345953_0_0_1"/>
<dbReference type="SUPFAM" id="SSF56672">
    <property type="entry name" value="DNA/RNA polymerases"/>
    <property type="match status" value="1"/>
</dbReference>
<name>A0A061EYN0_THECC</name>
<dbReference type="PANTHER" id="PTHR11439:SF498">
    <property type="entry name" value="DNAK FAMILY PROTEIN"/>
    <property type="match status" value="1"/>
</dbReference>
<dbReference type="CDD" id="cd09272">
    <property type="entry name" value="RNase_HI_RT_Ty1"/>
    <property type="match status" value="1"/>
</dbReference>
<gene>
    <name evidence="3" type="ORF">TCM_025529</name>
</gene>
<dbReference type="PANTHER" id="PTHR11439">
    <property type="entry name" value="GAG-POL-RELATED RETROTRANSPOSON"/>
    <property type="match status" value="1"/>
</dbReference>
<dbReference type="GO" id="GO:0016301">
    <property type="term" value="F:kinase activity"/>
    <property type="evidence" value="ECO:0007669"/>
    <property type="project" value="UniProtKB-KW"/>
</dbReference>
<evidence type="ECO:0000313" key="4">
    <source>
        <dbReference type="Proteomes" id="UP000026915"/>
    </source>
</evidence>
<evidence type="ECO:0000256" key="1">
    <source>
        <dbReference type="SAM" id="MobiDB-lite"/>
    </source>
</evidence>
<dbReference type="Proteomes" id="UP000026915">
    <property type="component" value="Chromosome 5"/>
</dbReference>